<accession>A0A0A9A1C3</accession>
<dbReference type="EMBL" id="GBRH01253009">
    <property type="protein sequence ID" value="JAD44886.1"/>
    <property type="molecule type" value="Transcribed_RNA"/>
</dbReference>
<evidence type="ECO:0000313" key="1">
    <source>
        <dbReference type="EMBL" id="JAD44886.1"/>
    </source>
</evidence>
<reference evidence="1" key="2">
    <citation type="journal article" date="2015" name="Data Brief">
        <title>Shoot transcriptome of the giant reed, Arundo donax.</title>
        <authorList>
            <person name="Barrero R.A."/>
            <person name="Guerrero F.D."/>
            <person name="Moolhuijzen P."/>
            <person name="Goolsby J.A."/>
            <person name="Tidwell J."/>
            <person name="Bellgard S.E."/>
            <person name="Bellgard M.I."/>
        </authorList>
    </citation>
    <scope>NUCLEOTIDE SEQUENCE</scope>
    <source>
        <tissue evidence="1">Shoot tissue taken approximately 20 cm above the soil surface</tissue>
    </source>
</reference>
<protein>
    <submittedName>
        <fullName evidence="1">Uncharacterized protein</fullName>
    </submittedName>
</protein>
<name>A0A0A9A1C3_ARUDO</name>
<proteinExistence type="predicted"/>
<organism evidence="1">
    <name type="scientific">Arundo donax</name>
    <name type="common">Giant reed</name>
    <name type="synonym">Donax arundinaceus</name>
    <dbReference type="NCBI Taxonomy" id="35708"/>
    <lineage>
        <taxon>Eukaryota</taxon>
        <taxon>Viridiplantae</taxon>
        <taxon>Streptophyta</taxon>
        <taxon>Embryophyta</taxon>
        <taxon>Tracheophyta</taxon>
        <taxon>Spermatophyta</taxon>
        <taxon>Magnoliopsida</taxon>
        <taxon>Liliopsida</taxon>
        <taxon>Poales</taxon>
        <taxon>Poaceae</taxon>
        <taxon>PACMAD clade</taxon>
        <taxon>Arundinoideae</taxon>
        <taxon>Arundineae</taxon>
        <taxon>Arundo</taxon>
    </lineage>
</organism>
<dbReference type="AlphaFoldDB" id="A0A0A9A1C3"/>
<sequence length="22" mass="2572">MFPDPCPFLGSQHILSHQFVRD</sequence>
<reference evidence="1" key="1">
    <citation type="submission" date="2014-09" db="EMBL/GenBank/DDBJ databases">
        <authorList>
            <person name="Magalhaes I.L.F."/>
            <person name="Oliveira U."/>
            <person name="Santos F.R."/>
            <person name="Vidigal T.H.D.A."/>
            <person name="Brescovit A.D."/>
            <person name="Santos A.J."/>
        </authorList>
    </citation>
    <scope>NUCLEOTIDE SEQUENCE</scope>
    <source>
        <tissue evidence="1">Shoot tissue taken approximately 20 cm above the soil surface</tissue>
    </source>
</reference>